<keyword evidence="2" id="KW-1185">Reference proteome</keyword>
<organism evidence="1 2">
    <name type="scientific">Meloidogyne enterolobii</name>
    <name type="common">Root-knot nematode worm</name>
    <name type="synonym">Meloidogyne mayaguensis</name>
    <dbReference type="NCBI Taxonomy" id="390850"/>
    <lineage>
        <taxon>Eukaryota</taxon>
        <taxon>Metazoa</taxon>
        <taxon>Ecdysozoa</taxon>
        <taxon>Nematoda</taxon>
        <taxon>Chromadorea</taxon>
        <taxon>Rhabditida</taxon>
        <taxon>Tylenchina</taxon>
        <taxon>Tylenchomorpha</taxon>
        <taxon>Tylenchoidea</taxon>
        <taxon>Meloidogynidae</taxon>
        <taxon>Meloidogyninae</taxon>
        <taxon>Meloidogyne</taxon>
    </lineage>
</organism>
<gene>
    <name evidence="1" type="ORF">MENTE1834_LOCUS13273</name>
</gene>
<accession>A0ACB0YJX0</accession>
<protein>
    <submittedName>
        <fullName evidence="1">Uncharacterized protein</fullName>
    </submittedName>
</protein>
<dbReference type="Proteomes" id="UP001497535">
    <property type="component" value="Unassembled WGS sequence"/>
</dbReference>
<evidence type="ECO:0000313" key="1">
    <source>
        <dbReference type="EMBL" id="CAK5050318.1"/>
    </source>
</evidence>
<dbReference type="EMBL" id="CAVMJV010000014">
    <property type="protein sequence ID" value="CAK5050318.1"/>
    <property type="molecule type" value="Genomic_DNA"/>
</dbReference>
<evidence type="ECO:0000313" key="2">
    <source>
        <dbReference type="Proteomes" id="UP001497535"/>
    </source>
</evidence>
<name>A0ACB0YJX0_MELEN</name>
<sequence>MIKIFFGIFLEYWSFSSYLEIPIGNLPEDVPSFGLDILFARQLKTKNYLLWASPSLIPDFGGKDLDDLRLSNEWENCSFTGKCFGGGGENYLINKEIFEAHYITAEISIGALAVTALLQSVKISEAEGTSEYIGFTCNKLSTLSIEELINCRVGGKYINDCIAVNGELACLREMFHRLVRDIHYRKNLIADQLVINMHRWICDPNSLLFNPAIKNALTILMKKLCLLLVAEMQRLGAKVIYCSFRKIVFSTQRHSLPFAKSFVNSLLIEINQKPIFASLQLGLIHFSSVLLWIDSSNYAYVYASEDEKKNGRVEAKFGLANKIQGEIKNKFIIMIAGFVGMLWNKRKELNEEDLNSNPQLISQISQKILKEEIVDSLFRLTTKLILLRPKLEEMAKENFCLDIPLEFVNCICRVLSVNLALEEVVDNLKSQLLLIIYKDGIILTNQNIWIPPTCVILENIFCQKCSQNGDLDVSNDFGKGGEKQGKEVNTNNLPFLCPHCGSEYPLSLIEEMLIERVSKMQTSFALQDWQCVSCKKIGANFLHRHCECSNKFEYTLKPEELIRNLEMVKRVAIKHRLENLEYVIEHVTRCLQ</sequence>
<reference evidence="1" key="1">
    <citation type="submission" date="2023-11" db="EMBL/GenBank/DDBJ databases">
        <authorList>
            <person name="Poullet M."/>
        </authorList>
    </citation>
    <scope>NUCLEOTIDE SEQUENCE</scope>
    <source>
        <strain evidence="1">E1834</strain>
    </source>
</reference>
<proteinExistence type="predicted"/>
<comment type="caution">
    <text evidence="1">The sequence shown here is derived from an EMBL/GenBank/DDBJ whole genome shotgun (WGS) entry which is preliminary data.</text>
</comment>